<evidence type="ECO:0000259" key="6">
    <source>
        <dbReference type="PROSITE" id="PS50850"/>
    </source>
</evidence>
<feature type="transmembrane region" description="Helical" evidence="5">
    <location>
        <begin position="101"/>
        <end position="120"/>
    </location>
</feature>
<feature type="transmembrane region" description="Helical" evidence="5">
    <location>
        <begin position="74"/>
        <end position="95"/>
    </location>
</feature>
<gene>
    <name evidence="7" type="ORF">QDX21_01320</name>
</gene>
<keyword evidence="8" id="KW-1185">Reference proteome</keyword>
<feature type="transmembrane region" description="Helical" evidence="5">
    <location>
        <begin position="48"/>
        <end position="67"/>
    </location>
</feature>
<feature type="transmembrane region" description="Helical" evidence="5">
    <location>
        <begin position="258"/>
        <end position="279"/>
    </location>
</feature>
<feature type="transmembrane region" description="Helical" evidence="5">
    <location>
        <begin position="291"/>
        <end position="309"/>
    </location>
</feature>
<dbReference type="Gene3D" id="1.20.1250.20">
    <property type="entry name" value="MFS general substrate transporter like domains"/>
    <property type="match status" value="2"/>
</dbReference>
<dbReference type="SUPFAM" id="SSF103473">
    <property type="entry name" value="MFS general substrate transporter"/>
    <property type="match status" value="1"/>
</dbReference>
<dbReference type="Proteomes" id="UP001224674">
    <property type="component" value="Chromosome"/>
</dbReference>
<feature type="transmembrane region" description="Helical" evidence="5">
    <location>
        <begin position="141"/>
        <end position="164"/>
    </location>
</feature>
<proteinExistence type="predicted"/>
<dbReference type="Pfam" id="PF07690">
    <property type="entry name" value="MFS_1"/>
    <property type="match status" value="2"/>
</dbReference>
<dbReference type="InterPro" id="IPR036259">
    <property type="entry name" value="MFS_trans_sf"/>
</dbReference>
<feature type="transmembrane region" description="Helical" evidence="5">
    <location>
        <begin position="170"/>
        <end position="189"/>
    </location>
</feature>
<dbReference type="PROSITE" id="PS50850">
    <property type="entry name" value="MFS"/>
    <property type="match status" value="1"/>
</dbReference>
<feature type="domain" description="Major facilitator superfamily (MFS) profile" evidence="6">
    <location>
        <begin position="221"/>
        <end position="407"/>
    </location>
</feature>
<evidence type="ECO:0000256" key="5">
    <source>
        <dbReference type="SAM" id="Phobius"/>
    </source>
</evidence>
<name>A0AAJ6AIU3_9MICC</name>
<dbReference type="PANTHER" id="PTHR23514:SF13">
    <property type="entry name" value="INNER MEMBRANE PROTEIN YBJJ"/>
    <property type="match status" value="1"/>
</dbReference>
<evidence type="ECO:0000256" key="3">
    <source>
        <dbReference type="ARBA" id="ARBA00022989"/>
    </source>
</evidence>
<keyword evidence="4 5" id="KW-0472">Membrane</keyword>
<evidence type="ECO:0000256" key="1">
    <source>
        <dbReference type="ARBA" id="ARBA00004651"/>
    </source>
</evidence>
<keyword evidence="2 5" id="KW-0812">Transmembrane</keyword>
<organism evidence="7 8">
    <name type="scientific">Auritidibacter ignavus</name>
    <dbReference type="NCBI Taxonomy" id="678932"/>
    <lineage>
        <taxon>Bacteria</taxon>
        <taxon>Bacillati</taxon>
        <taxon>Actinomycetota</taxon>
        <taxon>Actinomycetes</taxon>
        <taxon>Micrococcales</taxon>
        <taxon>Micrococcaceae</taxon>
        <taxon>Auritidibacter</taxon>
    </lineage>
</organism>
<sequence length="407" mass="42070">MSTSHTPPAPYRRARAATAVLFLTNGALFANLLPRYPEIKDSLGLSDGVFGIAVAAFPAGAILFGLLAARLVRAFGSGLIAAVFTALVAVGLLGASLAPSLWVLMLCLLIAGGADAVADVSQNEHALRVQAGYHRSIINSLHAVWSLGGVLGGVMAAGAVGLTLPLPVHLSLSGAMFTLAAVGAWWWMLPRQHTGTAPGQVSVESHPTPGKRCRLPIRWSSLGFLLVLVLIGNTGTMVEDVGNSWAALYLSEGLGTSPIVATMGFTTLITGQLMGRLVADPLIDRFGLRPILSLGGALIGLGLGVALLFPSVWGTILGVGIAGYGSAALVPGAYDQAHRIPGLPEGTGLTLVSWLMRIGFLITPPVVGALAEVSELRWALLVVPAAGVLTMWLARWIPDTQTAGARA</sequence>
<evidence type="ECO:0000256" key="4">
    <source>
        <dbReference type="ARBA" id="ARBA00023136"/>
    </source>
</evidence>
<evidence type="ECO:0000313" key="7">
    <source>
        <dbReference type="EMBL" id="WGH93487.1"/>
    </source>
</evidence>
<dbReference type="InterPro" id="IPR051788">
    <property type="entry name" value="MFS_Transporter"/>
</dbReference>
<dbReference type="InterPro" id="IPR020846">
    <property type="entry name" value="MFS_dom"/>
</dbReference>
<comment type="subcellular location">
    <subcellularLocation>
        <location evidence="1">Cell membrane</location>
        <topology evidence="1">Multi-pass membrane protein</topology>
    </subcellularLocation>
</comment>
<dbReference type="InterPro" id="IPR011701">
    <property type="entry name" value="MFS"/>
</dbReference>
<dbReference type="EMBL" id="CP122566">
    <property type="protein sequence ID" value="WGH93487.1"/>
    <property type="molecule type" value="Genomic_DNA"/>
</dbReference>
<dbReference type="PANTHER" id="PTHR23514">
    <property type="entry name" value="BYPASS OF STOP CODON PROTEIN 6"/>
    <property type="match status" value="1"/>
</dbReference>
<feature type="transmembrane region" description="Helical" evidence="5">
    <location>
        <begin position="219"/>
        <end position="238"/>
    </location>
</feature>
<feature type="transmembrane region" description="Helical" evidence="5">
    <location>
        <begin position="346"/>
        <end position="366"/>
    </location>
</feature>
<protein>
    <submittedName>
        <fullName evidence="7">MFS transporter</fullName>
    </submittedName>
</protein>
<dbReference type="GO" id="GO:0022857">
    <property type="term" value="F:transmembrane transporter activity"/>
    <property type="evidence" value="ECO:0007669"/>
    <property type="project" value="InterPro"/>
</dbReference>
<feature type="transmembrane region" description="Helical" evidence="5">
    <location>
        <begin position="378"/>
        <end position="397"/>
    </location>
</feature>
<evidence type="ECO:0000313" key="8">
    <source>
        <dbReference type="Proteomes" id="UP001224674"/>
    </source>
</evidence>
<reference evidence="7 8" key="1">
    <citation type="submission" date="2023-03" db="EMBL/GenBank/DDBJ databases">
        <title>Complete genome sequences of several Auritidibacter ignavus strains isolated from ear infections.</title>
        <authorList>
            <person name="Baehr T."/>
            <person name="Baumhoegger A.M."/>
        </authorList>
    </citation>
    <scope>NUCLEOTIDE SEQUENCE [LARGE SCALE GENOMIC DNA]</scope>
    <source>
        <strain evidence="7 8">BABAE-6</strain>
    </source>
</reference>
<dbReference type="CDD" id="cd17393">
    <property type="entry name" value="MFS_MosC_like"/>
    <property type="match status" value="1"/>
</dbReference>
<keyword evidence="3 5" id="KW-1133">Transmembrane helix</keyword>
<accession>A0AAJ6AIU3</accession>
<evidence type="ECO:0000256" key="2">
    <source>
        <dbReference type="ARBA" id="ARBA00022692"/>
    </source>
</evidence>
<feature type="transmembrane region" description="Helical" evidence="5">
    <location>
        <begin position="315"/>
        <end position="334"/>
    </location>
</feature>
<dbReference type="GO" id="GO:0005886">
    <property type="term" value="C:plasma membrane"/>
    <property type="evidence" value="ECO:0007669"/>
    <property type="project" value="UniProtKB-SubCell"/>
</dbReference>
<dbReference type="RefSeq" id="WP_110122874.1">
    <property type="nucleotide sequence ID" value="NZ_CP122566.1"/>
</dbReference>
<dbReference type="AlphaFoldDB" id="A0AAJ6AIU3"/>